<dbReference type="InterPro" id="IPR011990">
    <property type="entry name" value="TPR-like_helical_dom_sf"/>
</dbReference>
<dbReference type="InterPro" id="IPR009072">
    <property type="entry name" value="Histone-fold"/>
</dbReference>
<dbReference type="Pfam" id="PF02269">
    <property type="entry name" value="TFIID-18kDa"/>
    <property type="match status" value="1"/>
</dbReference>
<keyword evidence="5" id="KW-0804">Transcription</keyword>
<dbReference type="InterPro" id="IPR003195">
    <property type="entry name" value="TFIID_TAF13"/>
</dbReference>
<keyword evidence="11" id="KW-1185">Reference proteome</keyword>
<dbReference type="InterPro" id="IPR032867">
    <property type="entry name" value="DYW_dom"/>
</dbReference>
<evidence type="ECO:0000256" key="6">
    <source>
        <dbReference type="ARBA" id="ARBA00023242"/>
    </source>
</evidence>
<organism evidence="10 11">
    <name type="scientific">Quercus suber</name>
    <name type="common">Cork oak</name>
    <dbReference type="NCBI Taxonomy" id="58331"/>
    <lineage>
        <taxon>Eukaryota</taxon>
        <taxon>Viridiplantae</taxon>
        <taxon>Streptophyta</taxon>
        <taxon>Embryophyta</taxon>
        <taxon>Tracheophyta</taxon>
        <taxon>Spermatophyta</taxon>
        <taxon>Magnoliopsida</taxon>
        <taxon>eudicotyledons</taxon>
        <taxon>Gunneridae</taxon>
        <taxon>Pentapetalae</taxon>
        <taxon>rosids</taxon>
        <taxon>fabids</taxon>
        <taxon>Fagales</taxon>
        <taxon>Fagaceae</taxon>
        <taxon>Quercus</taxon>
    </lineage>
</organism>
<feature type="repeat" description="PPR" evidence="7">
    <location>
        <begin position="332"/>
        <end position="362"/>
    </location>
</feature>
<dbReference type="SUPFAM" id="SSF47113">
    <property type="entry name" value="Histone-fold"/>
    <property type="match status" value="1"/>
</dbReference>
<dbReference type="Gene3D" id="1.10.20.10">
    <property type="entry name" value="Histone, subunit A"/>
    <property type="match status" value="1"/>
</dbReference>
<sequence>RLPFPTPFQCKQTLLVLPSGFLFQRRFSASRINRTISRYCSKVGLPQSIDQHSRPAEMNTSSAGSSSKSKAGSVQPSETSFKRKRGTFQKELQHMMYGFGDGPNPLPESVALVEDIAMEYITDLVHKAQDIGSKRGKLSVEDFLYLIRKYAPFLFKPNLKPSSPIKLLKISAETKNLRLGKILHALLVTSSQPSKNGHPVFQTNSLIYFYVKCDEISVARQLFDEMPDRNVVSWTALMSGYLHNGLALEVLRLYKKMVSLDGLCPNEYVFAIVISSCSDSGRVEEGKQCHGYVLKSGLVLHQYVKNALICMYSRCSDVDGAMRVLNTVPGYDVFSYNSVINKLIELEYLREALEVLDRMMVECVVWDNVTYVAIFGLCARLKDLKLGFQVHGQMLKSDLECDVFVSSAMVDMYGKCGKILYARKVFDCLRNRNVVSWTSIMAAYLQNGYFEEALNLFPKMEIEGIMPNEYTFAVLLKSSAGLSALGLGDLLHARAEKSGFKEHVIVGNALVIMYSKTGNIKEANKIFLDMIFRETITWNAMICGYSHHGLGKEALTVFQDMLVAGVCPNYVTFVGVLSACAHSCLVQEGFYYLNQLMEQMGIEPGLEHYTCFVGLLSRAGLLDEAENFMRSTPVKWDVIAWRTLLNACHVHRNYGIGKRIAETVLQMDPHDEGTYILISNMYAKARRWDGVVKIRKLMRERNVKKEPGVSWLEIRNVTHVFVSDDNKHPESSQIYEKVGELLAKIKPLGYVPDIAAVLHDVEDEQKEDYLSYHSEKLAIAYGLMKTPTGAPIRVIKNLRMCDDCHRAVKLISKNKQDHIQDLPKLNRCTELLSMNKELKQARKVFESDEEKLRKVFEADEEN</sequence>
<feature type="domain" description="DYW" evidence="9">
    <location>
        <begin position="749"/>
        <end position="819"/>
    </location>
</feature>
<keyword evidence="4" id="KW-0805">Transcription regulation</keyword>
<dbReference type="Gene3D" id="1.25.40.10">
    <property type="entry name" value="Tetratricopeptide repeat domain"/>
    <property type="match status" value="5"/>
</dbReference>
<feature type="non-terminal residue" evidence="10">
    <location>
        <position position="1"/>
    </location>
</feature>
<comment type="similarity">
    <text evidence="2">Belongs to the PPR family. PCMP-H subfamily.</text>
</comment>
<dbReference type="InterPro" id="IPR046960">
    <property type="entry name" value="PPR_At4g14850-like_plant"/>
</dbReference>
<evidence type="ECO:0000256" key="3">
    <source>
        <dbReference type="ARBA" id="ARBA00022737"/>
    </source>
</evidence>
<keyword evidence="6" id="KW-0539">Nucleus</keyword>
<evidence type="ECO:0000313" key="10">
    <source>
        <dbReference type="EMBL" id="KAK7819484.1"/>
    </source>
</evidence>
<dbReference type="FunFam" id="1.25.40.10:FF:000227">
    <property type="entry name" value="Pentatricopeptide repeat-containing protein At3g13880"/>
    <property type="match status" value="1"/>
</dbReference>
<feature type="repeat" description="PPR" evidence="7">
    <location>
        <begin position="671"/>
        <end position="705"/>
    </location>
</feature>
<dbReference type="GO" id="GO:0006366">
    <property type="term" value="P:transcription by RNA polymerase II"/>
    <property type="evidence" value="ECO:0007669"/>
    <property type="project" value="InterPro"/>
</dbReference>
<dbReference type="PANTHER" id="PTHR47926:SF385">
    <property type="entry name" value="DYW DOMAIN-CONTAINING PROTEIN"/>
    <property type="match status" value="1"/>
</dbReference>
<keyword evidence="3" id="KW-0677">Repeat</keyword>
<evidence type="ECO:0000259" key="9">
    <source>
        <dbReference type="Pfam" id="PF14432"/>
    </source>
</evidence>
<protein>
    <submittedName>
        <fullName evidence="10">Pentatricopeptide repeat-containing protein</fullName>
    </submittedName>
</protein>
<dbReference type="Proteomes" id="UP000237347">
    <property type="component" value="Unassembled WGS sequence"/>
</dbReference>
<comment type="subcellular location">
    <subcellularLocation>
        <location evidence="1">Nucleus</location>
    </subcellularLocation>
</comment>
<dbReference type="AlphaFoldDB" id="A0AAW0IXV3"/>
<feature type="region of interest" description="Disordered" evidence="8">
    <location>
        <begin position="50"/>
        <end position="84"/>
    </location>
</feature>
<dbReference type="PANTHER" id="PTHR47926">
    <property type="entry name" value="PENTATRICOPEPTIDE REPEAT-CONTAINING PROTEIN"/>
    <property type="match status" value="1"/>
</dbReference>
<dbReference type="GO" id="GO:0008270">
    <property type="term" value="F:zinc ion binding"/>
    <property type="evidence" value="ECO:0007669"/>
    <property type="project" value="InterPro"/>
</dbReference>
<dbReference type="PROSITE" id="PS51375">
    <property type="entry name" value="PPR"/>
    <property type="match status" value="6"/>
</dbReference>
<evidence type="ECO:0000256" key="2">
    <source>
        <dbReference type="ARBA" id="ARBA00006643"/>
    </source>
</evidence>
<evidence type="ECO:0000256" key="1">
    <source>
        <dbReference type="ARBA" id="ARBA00004123"/>
    </source>
</evidence>
<feature type="repeat" description="PPR" evidence="7">
    <location>
        <begin position="534"/>
        <end position="568"/>
    </location>
</feature>
<dbReference type="GO" id="GO:0009451">
    <property type="term" value="P:RNA modification"/>
    <property type="evidence" value="ECO:0007669"/>
    <property type="project" value="InterPro"/>
</dbReference>
<proteinExistence type="inferred from homology"/>
<dbReference type="Pfam" id="PF01535">
    <property type="entry name" value="PPR"/>
    <property type="match status" value="2"/>
</dbReference>
<feature type="repeat" description="PPR" evidence="7">
    <location>
        <begin position="433"/>
        <end position="467"/>
    </location>
</feature>
<dbReference type="InterPro" id="IPR046848">
    <property type="entry name" value="E_motif"/>
</dbReference>
<feature type="repeat" description="PPR" evidence="7">
    <location>
        <begin position="266"/>
        <end position="300"/>
    </location>
</feature>
<evidence type="ECO:0000256" key="7">
    <source>
        <dbReference type="PROSITE-ProRule" id="PRU00708"/>
    </source>
</evidence>
<name>A0AAW0IXV3_QUESU</name>
<dbReference type="FunFam" id="1.25.40.10:FF:000031">
    <property type="entry name" value="Pentatricopeptide repeat-containing protein mitochondrial"/>
    <property type="match status" value="1"/>
</dbReference>
<feature type="compositionally biased region" description="Low complexity" evidence="8">
    <location>
        <begin position="61"/>
        <end position="73"/>
    </location>
</feature>
<evidence type="ECO:0000256" key="4">
    <source>
        <dbReference type="ARBA" id="ARBA00023015"/>
    </source>
</evidence>
<dbReference type="GO" id="GO:0046982">
    <property type="term" value="F:protein heterodimerization activity"/>
    <property type="evidence" value="ECO:0007669"/>
    <property type="project" value="InterPro"/>
</dbReference>
<evidence type="ECO:0000313" key="11">
    <source>
        <dbReference type="Proteomes" id="UP000237347"/>
    </source>
</evidence>
<dbReference type="EMBL" id="PKMF04000780">
    <property type="protein sequence ID" value="KAK7819484.1"/>
    <property type="molecule type" value="Genomic_DNA"/>
</dbReference>
<comment type="caution">
    <text evidence="10">The sequence shown here is derived from an EMBL/GenBank/DDBJ whole genome shotgun (WGS) entry which is preliminary data.</text>
</comment>
<dbReference type="CDD" id="cd07978">
    <property type="entry name" value="HFD_TAF13"/>
    <property type="match status" value="1"/>
</dbReference>
<dbReference type="GO" id="GO:0005634">
    <property type="term" value="C:nucleus"/>
    <property type="evidence" value="ECO:0007669"/>
    <property type="project" value="UniProtKB-SubCell"/>
</dbReference>
<dbReference type="GO" id="GO:0003723">
    <property type="term" value="F:RNA binding"/>
    <property type="evidence" value="ECO:0007669"/>
    <property type="project" value="InterPro"/>
</dbReference>
<dbReference type="FunFam" id="1.25.40.10:FF:001060">
    <property type="entry name" value="Os05g0572900 protein"/>
    <property type="match status" value="1"/>
</dbReference>
<evidence type="ECO:0000256" key="5">
    <source>
        <dbReference type="ARBA" id="ARBA00023163"/>
    </source>
</evidence>
<feature type="repeat" description="PPR" evidence="7">
    <location>
        <begin position="230"/>
        <end position="265"/>
    </location>
</feature>
<dbReference type="InterPro" id="IPR002885">
    <property type="entry name" value="PPR_rpt"/>
</dbReference>
<dbReference type="Pfam" id="PF14432">
    <property type="entry name" value="DYW_deaminase"/>
    <property type="match status" value="1"/>
</dbReference>
<dbReference type="Pfam" id="PF20431">
    <property type="entry name" value="E_motif"/>
    <property type="match status" value="1"/>
</dbReference>
<dbReference type="Pfam" id="PF13041">
    <property type="entry name" value="PPR_2"/>
    <property type="match status" value="3"/>
</dbReference>
<gene>
    <name evidence="10" type="ORF">CFP56_040258</name>
</gene>
<evidence type="ECO:0000256" key="8">
    <source>
        <dbReference type="SAM" id="MobiDB-lite"/>
    </source>
</evidence>
<dbReference type="NCBIfam" id="TIGR00756">
    <property type="entry name" value="PPR"/>
    <property type="match status" value="4"/>
</dbReference>
<accession>A0AAW0IXV3</accession>
<reference evidence="10 11" key="1">
    <citation type="journal article" date="2018" name="Sci. Data">
        <title>The draft genome sequence of cork oak.</title>
        <authorList>
            <person name="Ramos A.M."/>
            <person name="Usie A."/>
            <person name="Barbosa P."/>
            <person name="Barros P.M."/>
            <person name="Capote T."/>
            <person name="Chaves I."/>
            <person name="Simoes F."/>
            <person name="Abreu I."/>
            <person name="Carrasquinho I."/>
            <person name="Faro C."/>
            <person name="Guimaraes J.B."/>
            <person name="Mendonca D."/>
            <person name="Nobrega F."/>
            <person name="Rodrigues L."/>
            <person name="Saibo N.J.M."/>
            <person name="Varela M.C."/>
            <person name="Egas C."/>
            <person name="Matos J."/>
            <person name="Miguel C.M."/>
            <person name="Oliveira M.M."/>
            <person name="Ricardo C.P."/>
            <person name="Goncalves S."/>
        </authorList>
    </citation>
    <scope>NUCLEOTIDE SEQUENCE [LARGE SCALE GENOMIC DNA]</scope>
    <source>
        <strain evidence="11">cv. HL8</strain>
    </source>
</reference>